<evidence type="ECO:0000313" key="2">
    <source>
        <dbReference type="Proteomes" id="UP001064971"/>
    </source>
</evidence>
<accession>A0ABM8ALX5</accession>
<geneLocation type="plasmid" evidence="1 2">
    <name>pDAETH-4</name>
</geneLocation>
<gene>
    <name evidence="1" type="ORF">DAETH_48020</name>
</gene>
<name>A0ABM8ALX5_9DEIO</name>
<protein>
    <recommendedName>
        <fullName evidence="3">Minor tail protein</fullName>
    </recommendedName>
</protein>
<keyword evidence="1" id="KW-0614">Plasmid</keyword>
<proteinExistence type="predicted"/>
<organism evidence="1 2">
    <name type="scientific">Deinococcus aetherius</name>
    <dbReference type="NCBI Taxonomy" id="200252"/>
    <lineage>
        <taxon>Bacteria</taxon>
        <taxon>Thermotogati</taxon>
        <taxon>Deinococcota</taxon>
        <taxon>Deinococci</taxon>
        <taxon>Deinococcales</taxon>
        <taxon>Deinococcaceae</taxon>
        <taxon>Deinococcus</taxon>
    </lineage>
</organism>
<evidence type="ECO:0008006" key="3">
    <source>
        <dbReference type="Google" id="ProtNLM"/>
    </source>
</evidence>
<reference evidence="1" key="1">
    <citation type="submission" date="2022-07" db="EMBL/GenBank/DDBJ databases">
        <title>Complete Genome Sequence of the Radioresistant Bacterium Deinococcus aetherius ST0316, Isolated from the Air Dust collected in Lower Stratosphere above Japan.</title>
        <authorList>
            <person name="Satoh K."/>
            <person name="Hagiwara K."/>
            <person name="Katsumata K."/>
            <person name="Kubo A."/>
            <person name="Yokobori S."/>
            <person name="Yamagishi A."/>
            <person name="Oono Y."/>
            <person name="Narumi I."/>
        </authorList>
    </citation>
    <scope>NUCLEOTIDE SEQUENCE</scope>
    <source>
        <strain evidence="1">ST0316</strain>
        <plasmid evidence="1">pDAETH-4</plasmid>
    </source>
</reference>
<evidence type="ECO:0000313" key="1">
    <source>
        <dbReference type="EMBL" id="BDP44833.1"/>
    </source>
</evidence>
<dbReference type="EMBL" id="AP026564">
    <property type="protein sequence ID" value="BDP44833.1"/>
    <property type="molecule type" value="Genomic_DNA"/>
</dbReference>
<sequence length="255" mass="26939">MKAKVTNVSAWQGTPTGGTLDVELHGRYVDSDGNATVSHYSAVLDVPNKRWVDPDTGAELWLVVQGPDDPPGPKAVFTEVLAYGATKAVRTTFTRKLVSSDLAGLYFDYAEPSPVNPDGFGDAPLTMQAARQLLEQAPILEQGAALVRAAMGISGTVSTPAGLPPGAAVDTRYLVESTGTIWLKTAGGWTDTHYSASNIRFGTRAQRLLFVPSAAMQWAETDTGLTLTYIPGIGWRDAYGGDPDAAPPPPDTGGY</sequence>
<dbReference type="Proteomes" id="UP001064971">
    <property type="component" value="Plasmid pDAETH-4"/>
</dbReference>
<keyword evidence="2" id="KW-1185">Reference proteome</keyword>
<dbReference type="RefSeq" id="WP_264778961.1">
    <property type="nucleotide sequence ID" value="NZ_AP026564.1"/>
</dbReference>